<reference evidence="2" key="1">
    <citation type="submission" date="2022-11" db="UniProtKB">
        <authorList>
            <consortium name="WormBaseParasite"/>
        </authorList>
    </citation>
    <scope>IDENTIFICATION</scope>
</reference>
<organism evidence="1 2">
    <name type="scientific">Globodera rostochiensis</name>
    <name type="common">Golden nematode worm</name>
    <name type="synonym">Heterodera rostochiensis</name>
    <dbReference type="NCBI Taxonomy" id="31243"/>
    <lineage>
        <taxon>Eukaryota</taxon>
        <taxon>Metazoa</taxon>
        <taxon>Ecdysozoa</taxon>
        <taxon>Nematoda</taxon>
        <taxon>Chromadorea</taxon>
        <taxon>Rhabditida</taxon>
        <taxon>Tylenchina</taxon>
        <taxon>Tylenchomorpha</taxon>
        <taxon>Tylenchoidea</taxon>
        <taxon>Heteroderidae</taxon>
        <taxon>Heteroderinae</taxon>
        <taxon>Globodera</taxon>
    </lineage>
</organism>
<protein>
    <submittedName>
        <fullName evidence="2">ATP synthase subunit e, mitochondrial</fullName>
    </submittedName>
</protein>
<evidence type="ECO:0000313" key="2">
    <source>
        <dbReference type="WBParaSite" id="Gr19_v10_g16065.t3"/>
    </source>
</evidence>
<accession>A0A914HCE5</accession>
<dbReference type="Proteomes" id="UP000887572">
    <property type="component" value="Unplaced"/>
</dbReference>
<proteinExistence type="predicted"/>
<dbReference type="AlphaFoldDB" id="A0A914HCE5"/>
<name>A0A914HCE5_GLORO</name>
<sequence>MKVPISPSASLAHSPFPSFLFHSLTLRHSVPFHQLKQKKDDQRRQAQQQGGRLRWRPFEYKKKKNGAVPFWRGTSCTPYYLLRQSMLSRKARDDFLTELGVILQYRACSASSPFGNGQFWSYLVRRIRIVFIDLQHNYDGCISYGFIRLRMLSKYHADIREWEVQKIIHKKTEQKKDALRVLREQNEWIMKITDMNLEEGKSQLGVEHLYDLNYAVKRRNSAKIATSIAGFEVARGRIDHCRGLITQIDHYFYATKLLVRFGGAKDIRFESFIFD</sequence>
<keyword evidence="1" id="KW-1185">Reference proteome</keyword>
<dbReference type="WBParaSite" id="Gr19_v10_g16065.t3">
    <property type="protein sequence ID" value="Gr19_v10_g16065.t3"/>
    <property type="gene ID" value="Gr19_v10_g16065"/>
</dbReference>
<evidence type="ECO:0000313" key="1">
    <source>
        <dbReference type="Proteomes" id="UP000887572"/>
    </source>
</evidence>